<gene>
    <name evidence="2" type="ORF">CBR_g63104</name>
</gene>
<organism evidence="2 3">
    <name type="scientific">Chara braunii</name>
    <name type="common">Braun's stonewort</name>
    <dbReference type="NCBI Taxonomy" id="69332"/>
    <lineage>
        <taxon>Eukaryota</taxon>
        <taxon>Viridiplantae</taxon>
        <taxon>Streptophyta</taxon>
        <taxon>Charophyceae</taxon>
        <taxon>Charales</taxon>
        <taxon>Characeae</taxon>
        <taxon>Chara</taxon>
    </lineage>
</organism>
<sequence length="158" mass="16951">MMVKPGRSYNLDERGGGQLTSLDKADGHGWNRRRDDGEAWPIIQSRSSRTGECGGGGPFVKVDEMTQCAFARSCALEQRRVMVMDGWMIGCKVSDEEVGSFISIPSKLKAKNTGGVSGHSRTGLVMVGGGNLVPILPEECLVILVPEECLVILVRGSA</sequence>
<dbReference type="AlphaFoldDB" id="A0A388K8Y1"/>
<comment type="caution">
    <text evidence="2">The sequence shown here is derived from an EMBL/GenBank/DDBJ whole genome shotgun (WGS) entry which is preliminary data.</text>
</comment>
<dbReference type="EMBL" id="BFEA01000075">
    <property type="protein sequence ID" value="GBG66522.1"/>
    <property type="molecule type" value="Genomic_DNA"/>
</dbReference>
<keyword evidence="3" id="KW-1185">Reference proteome</keyword>
<feature type="region of interest" description="Disordered" evidence="1">
    <location>
        <begin position="1"/>
        <end position="40"/>
    </location>
</feature>
<evidence type="ECO:0000313" key="2">
    <source>
        <dbReference type="EMBL" id="GBG66522.1"/>
    </source>
</evidence>
<accession>A0A388K8Y1</accession>
<evidence type="ECO:0000256" key="1">
    <source>
        <dbReference type="SAM" id="MobiDB-lite"/>
    </source>
</evidence>
<reference evidence="2 3" key="1">
    <citation type="journal article" date="2018" name="Cell">
        <title>The Chara Genome: Secondary Complexity and Implications for Plant Terrestrialization.</title>
        <authorList>
            <person name="Nishiyama T."/>
            <person name="Sakayama H."/>
            <person name="Vries J.D."/>
            <person name="Buschmann H."/>
            <person name="Saint-Marcoux D."/>
            <person name="Ullrich K.K."/>
            <person name="Haas F.B."/>
            <person name="Vanderstraeten L."/>
            <person name="Becker D."/>
            <person name="Lang D."/>
            <person name="Vosolsobe S."/>
            <person name="Rombauts S."/>
            <person name="Wilhelmsson P.K.I."/>
            <person name="Janitza P."/>
            <person name="Kern R."/>
            <person name="Heyl A."/>
            <person name="Rumpler F."/>
            <person name="Villalobos L.I.A.C."/>
            <person name="Clay J.M."/>
            <person name="Skokan R."/>
            <person name="Toyoda A."/>
            <person name="Suzuki Y."/>
            <person name="Kagoshima H."/>
            <person name="Schijlen E."/>
            <person name="Tajeshwar N."/>
            <person name="Catarino B."/>
            <person name="Hetherington A.J."/>
            <person name="Saltykova A."/>
            <person name="Bonnot C."/>
            <person name="Breuninger H."/>
            <person name="Symeonidi A."/>
            <person name="Radhakrishnan G.V."/>
            <person name="Van Nieuwerburgh F."/>
            <person name="Deforce D."/>
            <person name="Chang C."/>
            <person name="Karol K.G."/>
            <person name="Hedrich R."/>
            <person name="Ulvskov P."/>
            <person name="Glockner G."/>
            <person name="Delwiche C.F."/>
            <person name="Petrasek J."/>
            <person name="Van de Peer Y."/>
            <person name="Friml J."/>
            <person name="Beilby M."/>
            <person name="Dolan L."/>
            <person name="Kohara Y."/>
            <person name="Sugano S."/>
            <person name="Fujiyama A."/>
            <person name="Delaux P.-M."/>
            <person name="Quint M."/>
            <person name="TheiBen G."/>
            <person name="Hagemann M."/>
            <person name="Harholt J."/>
            <person name="Dunand C."/>
            <person name="Zachgo S."/>
            <person name="Langdale J."/>
            <person name="Maumus F."/>
            <person name="Straeten D.V.D."/>
            <person name="Gould S.B."/>
            <person name="Rensing S.A."/>
        </authorList>
    </citation>
    <scope>NUCLEOTIDE SEQUENCE [LARGE SCALE GENOMIC DNA]</scope>
    <source>
        <strain evidence="2 3">S276</strain>
    </source>
</reference>
<proteinExistence type="predicted"/>
<name>A0A388K8Y1_CHABU</name>
<evidence type="ECO:0000313" key="3">
    <source>
        <dbReference type="Proteomes" id="UP000265515"/>
    </source>
</evidence>
<feature type="compositionally biased region" description="Basic and acidic residues" evidence="1">
    <location>
        <begin position="23"/>
        <end position="37"/>
    </location>
</feature>
<protein>
    <submittedName>
        <fullName evidence="2">Uncharacterized protein</fullName>
    </submittedName>
</protein>
<dbReference type="Proteomes" id="UP000265515">
    <property type="component" value="Unassembled WGS sequence"/>
</dbReference>
<dbReference type="Gramene" id="GBG66522">
    <property type="protein sequence ID" value="GBG66522"/>
    <property type="gene ID" value="CBR_g63104"/>
</dbReference>